<keyword evidence="12" id="KW-0675">Receptor</keyword>
<dbReference type="InterPro" id="IPR006212">
    <property type="entry name" value="Furin_repeat"/>
</dbReference>
<dbReference type="Proteomes" id="UP000215902">
    <property type="component" value="Unassembled WGS sequence"/>
</dbReference>
<dbReference type="InterPro" id="IPR001245">
    <property type="entry name" value="Ser-Thr/Tyr_kinase_cat_dom"/>
</dbReference>
<dbReference type="OrthoDB" id="6219513at2759"/>
<dbReference type="SUPFAM" id="SSF57184">
    <property type="entry name" value="Growth factor receptor domain"/>
    <property type="match status" value="2"/>
</dbReference>
<keyword evidence="7" id="KW-0418">Kinase</keyword>
<dbReference type="InterPro" id="IPR006211">
    <property type="entry name" value="Furin-like_Cys-rich_dom"/>
</dbReference>
<dbReference type="Pfam" id="PF07714">
    <property type="entry name" value="PK_Tyr_Ser-Thr"/>
    <property type="match status" value="1"/>
</dbReference>
<keyword evidence="11" id="KW-0829">Tyrosine-protein kinase</keyword>
<feature type="signal peptide" evidence="18">
    <location>
        <begin position="1"/>
        <end position="20"/>
    </location>
</feature>
<evidence type="ECO:0000256" key="13">
    <source>
        <dbReference type="ARBA" id="ARBA00023180"/>
    </source>
</evidence>
<evidence type="ECO:0000256" key="2">
    <source>
        <dbReference type="ARBA" id="ARBA00011902"/>
    </source>
</evidence>
<dbReference type="STRING" id="282301.A0A267DMY0"/>
<dbReference type="Gene3D" id="3.80.20.20">
    <property type="entry name" value="Receptor L-domain"/>
    <property type="match status" value="2"/>
</dbReference>
<keyword evidence="9 17" id="KW-1133">Transmembrane helix</keyword>
<evidence type="ECO:0000256" key="10">
    <source>
        <dbReference type="ARBA" id="ARBA00023136"/>
    </source>
</evidence>
<comment type="caution">
    <text evidence="20">The sequence shown here is derived from an EMBL/GenBank/DDBJ whole genome shotgun (WGS) entry which is preliminary data.</text>
</comment>
<dbReference type="EMBL" id="NIVC01003590">
    <property type="protein sequence ID" value="PAA50658.1"/>
    <property type="molecule type" value="Genomic_DNA"/>
</dbReference>
<dbReference type="SMART" id="SM00219">
    <property type="entry name" value="TyrKc"/>
    <property type="match status" value="1"/>
</dbReference>
<dbReference type="InterPro" id="IPR036941">
    <property type="entry name" value="Rcpt_L-dom_sf"/>
</dbReference>
<evidence type="ECO:0000256" key="6">
    <source>
        <dbReference type="ARBA" id="ARBA00022741"/>
    </source>
</evidence>
<evidence type="ECO:0000256" key="4">
    <source>
        <dbReference type="ARBA" id="ARBA00022679"/>
    </source>
</evidence>
<dbReference type="Gene3D" id="2.10.220.10">
    <property type="entry name" value="Hormone Receptor, Insulin-like Growth Factor Receptor 1, Chain A, domain 2"/>
    <property type="match status" value="2"/>
</dbReference>
<keyword evidence="13" id="KW-0325">Glycoprotein</keyword>
<evidence type="ECO:0000313" key="20">
    <source>
        <dbReference type="EMBL" id="PAA50658.1"/>
    </source>
</evidence>
<evidence type="ECO:0000313" key="21">
    <source>
        <dbReference type="Proteomes" id="UP000215902"/>
    </source>
</evidence>
<dbReference type="SMART" id="SM00261">
    <property type="entry name" value="FU"/>
    <property type="match status" value="3"/>
</dbReference>
<dbReference type="Pfam" id="PF00757">
    <property type="entry name" value="Furin-like"/>
    <property type="match status" value="1"/>
</dbReference>
<evidence type="ECO:0000259" key="19">
    <source>
        <dbReference type="PROSITE" id="PS50011"/>
    </source>
</evidence>
<evidence type="ECO:0000256" key="12">
    <source>
        <dbReference type="ARBA" id="ARBA00023170"/>
    </source>
</evidence>
<dbReference type="InterPro" id="IPR008266">
    <property type="entry name" value="Tyr_kinase_AS"/>
</dbReference>
<dbReference type="Pfam" id="PF14843">
    <property type="entry name" value="GF_recep_IV"/>
    <property type="match status" value="1"/>
</dbReference>
<evidence type="ECO:0000256" key="8">
    <source>
        <dbReference type="ARBA" id="ARBA00022840"/>
    </source>
</evidence>
<feature type="chain" id="PRO_5012356857" description="receptor protein-tyrosine kinase" evidence="18">
    <location>
        <begin position="21"/>
        <end position="1091"/>
    </location>
</feature>
<comment type="subcellular location">
    <subcellularLocation>
        <location evidence="1">Membrane</location>
        <topology evidence="1">Single-pass type I membrane protein</topology>
    </subcellularLocation>
</comment>
<keyword evidence="5 17" id="KW-0812">Transmembrane</keyword>
<dbReference type="EC" id="2.7.10.1" evidence="2"/>
<dbReference type="PRINTS" id="PR00109">
    <property type="entry name" value="TYRKINASE"/>
</dbReference>
<evidence type="ECO:0000256" key="5">
    <source>
        <dbReference type="ARBA" id="ARBA00022692"/>
    </source>
</evidence>
<evidence type="ECO:0000256" key="18">
    <source>
        <dbReference type="SAM" id="SignalP"/>
    </source>
</evidence>
<dbReference type="GO" id="GO:0043066">
    <property type="term" value="P:negative regulation of apoptotic process"/>
    <property type="evidence" value="ECO:0007669"/>
    <property type="project" value="TreeGrafter"/>
</dbReference>
<keyword evidence="10 17" id="KW-0472">Membrane</keyword>
<dbReference type="GO" id="GO:0009925">
    <property type="term" value="C:basal plasma membrane"/>
    <property type="evidence" value="ECO:0007669"/>
    <property type="project" value="TreeGrafter"/>
</dbReference>
<dbReference type="InterPro" id="IPR032778">
    <property type="entry name" value="GF_recep_IV"/>
</dbReference>
<accession>A0A267DMY0</accession>
<feature type="region of interest" description="Disordered" evidence="16">
    <location>
        <begin position="1014"/>
        <end position="1091"/>
    </location>
</feature>
<dbReference type="PROSITE" id="PS00107">
    <property type="entry name" value="PROTEIN_KINASE_ATP"/>
    <property type="match status" value="1"/>
</dbReference>
<keyword evidence="21" id="KW-1185">Reference proteome</keyword>
<keyword evidence="8 15" id="KW-0067">ATP-binding</keyword>
<dbReference type="SUPFAM" id="SSF52058">
    <property type="entry name" value="L domain-like"/>
    <property type="match status" value="1"/>
</dbReference>
<dbReference type="GO" id="GO:0004714">
    <property type="term" value="F:transmembrane receptor protein tyrosine kinase activity"/>
    <property type="evidence" value="ECO:0007669"/>
    <property type="project" value="UniProtKB-EC"/>
</dbReference>
<dbReference type="Pfam" id="PF01030">
    <property type="entry name" value="Recep_L_domain"/>
    <property type="match status" value="1"/>
</dbReference>
<dbReference type="Gene3D" id="3.30.200.20">
    <property type="entry name" value="Phosphorylase Kinase, domain 1"/>
    <property type="match status" value="1"/>
</dbReference>
<evidence type="ECO:0000256" key="9">
    <source>
        <dbReference type="ARBA" id="ARBA00022989"/>
    </source>
</evidence>
<dbReference type="InterPro" id="IPR000494">
    <property type="entry name" value="Rcpt_L-dom"/>
</dbReference>
<evidence type="ECO:0000256" key="7">
    <source>
        <dbReference type="ARBA" id="ARBA00022777"/>
    </source>
</evidence>
<keyword evidence="6 15" id="KW-0547">Nucleotide-binding</keyword>
<dbReference type="AlphaFoldDB" id="A0A267DMY0"/>
<evidence type="ECO:0000256" key="15">
    <source>
        <dbReference type="PROSITE-ProRule" id="PRU10141"/>
    </source>
</evidence>
<dbReference type="PROSITE" id="PS00109">
    <property type="entry name" value="PROTEIN_KINASE_TYR"/>
    <property type="match status" value="1"/>
</dbReference>
<evidence type="ECO:0000256" key="16">
    <source>
        <dbReference type="SAM" id="MobiDB-lite"/>
    </source>
</evidence>
<dbReference type="GO" id="GO:0022008">
    <property type="term" value="P:neurogenesis"/>
    <property type="evidence" value="ECO:0007669"/>
    <property type="project" value="TreeGrafter"/>
</dbReference>
<name>A0A267DMY0_9PLAT</name>
<dbReference type="InterPro" id="IPR000719">
    <property type="entry name" value="Prot_kinase_dom"/>
</dbReference>
<keyword evidence="3" id="KW-0597">Phosphoprotein</keyword>
<evidence type="ECO:0000256" key="1">
    <source>
        <dbReference type="ARBA" id="ARBA00004479"/>
    </source>
</evidence>
<dbReference type="GO" id="GO:0008284">
    <property type="term" value="P:positive regulation of cell population proliferation"/>
    <property type="evidence" value="ECO:0007669"/>
    <property type="project" value="TreeGrafter"/>
</dbReference>
<dbReference type="PANTHER" id="PTHR24416:SF566">
    <property type="entry name" value="EPIDERMAL GROWTH FACTOR RECEPTOR"/>
    <property type="match status" value="1"/>
</dbReference>
<dbReference type="CDD" id="cd00064">
    <property type="entry name" value="FU"/>
    <property type="match status" value="2"/>
</dbReference>
<evidence type="ECO:0000256" key="14">
    <source>
        <dbReference type="ARBA" id="ARBA00051243"/>
    </source>
</evidence>
<dbReference type="Gene3D" id="1.10.510.10">
    <property type="entry name" value="Transferase(Phosphotransferase) domain 1"/>
    <property type="match status" value="1"/>
</dbReference>
<evidence type="ECO:0000256" key="3">
    <source>
        <dbReference type="ARBA" id="ARBA00022553"/>
    </source>
</evidence>
<dbReference type="InterPro" id="IPR009030">
    <property type="entry name" value="Growth_fac_rcpt_cys_sf"/>
</dbReference>
<dbReference type="GO" id="GO:0005524">
    <property type="term" value="F:ATP binding"/>
    <property type="evidence" value="ECO:0007669"/>
    <property type="project" value="UniProtKB-UniRule"/>
</dbReference>
<dbReference type="InterPro" id="IPR020635">
    <property type="entry name" value="Tyr_kinase_cat_dom"/>
</dbReference>
<feature type="domain" description="Protein kinase" evidence="19">
    <location>
        <begin position="692"/>
        <end position="963"/>
    </location>
</feature>
<dbReference type="PANTHER" id="PTHR24416">
    <property type="entry name" value="TYROSINE-PROTEIN KINASE RECEPTOR"/>
    <property type="match status" value="1"/>
</dbReference>
<keyword evidence="18" id="KW-0732">Signal</keyword>
<gene>
    <name evidence="20" type="ORF">BOX15_Mlig030557g5</name>
</gene>
<organism evidence="20 21">
    <name type="scientific">Macrostomum lignano</name>
    <dbReference type="NCBI Taxonomy" id="282301"/>
    <lineage>
        <taxon>Eukaryota</taxon>
        <taxon>Metazoa</taxon>
        <taxon>Spiralia</taxon>
        <taxon>Lophotrochozoa</taxon>
        <taxon>Platyhelminthes</taxon>
        <taxon>Rhabditophora</taxon>
        <taxon>Macrostomorpha</taxon>
        <taxon>Macrostomida</taxon>
        <taxon>Macrostomidae</taxon>
        <taxon>Macrostomum</taxon>
    </lineage>
</organism>
<dbReference type="PROSITE" id="PS50011">
    <property type="entry name" value="PROTEIN_KINASE_DOM"/>
    <property type="match status" value="1"/>
</dbReference>
<evidence type="ECO:0000256" key="11">
    <source>
        <dbReference type="ARBA" id="ARBA00023137"/>
    </source>
</evidence>
<dbReference type="GO" id="GO:0043235">
    <property type="term" value="C:receptor complex"/>
    <property type="evidence" value="ECO:0007669"/>
    <property type="project" value="TreeGrafter"/>
</dbReference>
<dbReference type="SUPFAM" id="SSF56112">
    <property type="entry name" value="Protein kinase-like (PK-like)"/>
    <property type="match status" value="1"/>
</dbReference>
<proteinExistence type="predicted"/>
<feature type="transmembrane region" description="Helical" evidence="17">
    <location>
        <begin position="631"/>
        <end position="654"/>
    </location>
</feature>
<feature type="binding site" evidence="15">
    <location>
        <position position="727"/>
    </location>
    <ligand>
        <name>ATP</name>
        <dbReference type="ChEBI" id="CHEBI:30616"/>
    </ligand>
</feature>
<dbReference type="InterPro" id="IPR050122">
    <property type="entry name" value="RTK"/>
</dbReference>
<reference evidence="20 21" key="1">
    <citation type="submission" date="2017-06" db="EMBL/GenBank/DDBJ databases">
        <title>A platform for efficient transgenesis in Macrostomum lignano, a flatworm model organism for stem cell research.</title>
        <authorList>
            <person name="Berezikov E."/>
        </authorList>
    </citation>
    <scope>NUCLEOTIDE SEQUENCE [LARGE SCALE GENOMIC DNA]</scope>
    <source>
        <strain evidence="20">DV1</strain>
        <tissue evidence="20">Whole organism</tissue>
    </source>
</reference>
<evidence type="ECO:0000256" key="17">
    <source>
        <dbReference type="SAM" id="Phobius"/>
    </source>
</evidence>
<protein>
    <recommendedName>
        <fullName evidence="2">receptor protein-tyrosine kinase</fullName>
        <ecNumber evidence="2">2.7.10.1</ecNumber>
    </recommendedName>
</protein>
<dbReference type="InterPro" id="IPR011009">
    <property type="entry name" value="Kinase-like_dom_sf"/>
</dbReference>
<dbReference type="FunFam" id="1.10.510.10:FF:000027">
    <property type="entry name" value="Receptor protein-tyrosine kinase"/>
    <property type="match status" value="1"/>
</dbReference>
<dbReference type="InterPro" id="IPR017441">
    <property type="entry name" value="Protein_kinase_ATP_BS"/>
</dbReference>
<comment type="catalytic activity">
    <reaction evidence="14">
        <text>L-tyrosyl-[protein] + ATP = O-phospho-L-tyrosyl-[protein] + ADP + H(+)</text>
        <dbReference type="Rhea" id="RHEA:10596"/>
        <dbReference type="Rhea" id="RHEA-COMP:10136"/>
        <dbReference type="Rhea" id="RHEA-COMP:20101"/>
        <dbReference type="ChEBI" id="CHEBI:15378"/>
        <dbReference type="ChEBI" id="CHEBI:30616"/>
        <dbReference type="ChEBI" id="CHEBI:46858"/>
        <dbReference type="ChEBI" id="CHEBI:61978"/>
        <dbReference type="ChEBI" id="CHEBI:456216"/>
        <dbReference type="EC" id="2.7.10.1"/>
    </reaction>
</comment>
<keyword evidence="4" id="KW-0808">Transferase</keyword>
<dbReference type="GO" id="GO:0038127">
    <property type="term" value="P:ERBB signaling pathway"/>
    <property type="evidence" value="ECO:0007669"/>
    <property type="project" value="UniProtKB-ARBA"/>
</dbReference>
<sequence>MLRPPLLLLLLTAASPTCLAEVAFSKICKGLELTQLDYAGPEDLPGLRSSLRDMVAGCQYIHGDLVLKEIGVDRATGRLLDDSIRDMETDFLDSIVEISGRLVIQQVSLRRVRLASLRVIRGGGASQTEPALELALCVHPMELLLPSLTAILRNDVRIFGTVDSGLLCRLNSTVDWAAIFEAPEQQRFITETVAECTVNSVSVGNCSNACSTAPEAARSCSADCSRGRCWSASVCQAVSRCSNPYRPCRSCYLDTRSGLEECCDTECLGGCTGRGRRDCNSCQGVSYNGSCHASCPGSLKFDAFDSKLQSSNTSLVRVGNVCKSKCPPQFVLDLSRQFCLAACPASQTPADGRCARCGDEFGEQKNCRVCESAERNFNDGVASDFSNCSVWKFGSSVTLDGTKPNTSAAALSALASARYLYGDQFRISNSELLASNLSVLSSLRHVSGNLILMNMRTSFLGLSNLETAKKLVLFRVSGLCRAWFPAGFLQENETRRRYSVTIRGEVSFAPDDDPDCAGAVCDRRCAAGECWGPGPVGCVACTGVRVRGVCQDNCLVAGGYPNPLAASEHRHEPCLPCHGECAPGRGCLGPGPDECIACRNYREDGVCVAACGSQLEPDADGECYAAAAARFAGLAAGLALLVLALLALGLLGGWHYRRQVRKYEMVELDEYLADPSNPSDMVRLLIVNNDDVVKQKEIGSGAFGTVYRGLLRTDTVKGVRELPVAVKVLRGNNPKLGQELLSEASVLARVQHPHCVRLVALCMTAEVQLITALMPRGCLLSFLRDHRGGIGAERMLNWALQVAEGMAYLESISIVHRDLAARNVLLKTPDEVKITDFGLARLLQESEREFVYTSGALPVKWLGLECFESGVFSHQSDVWSYGVLLWEICSYGESPYRPYRIASVEDITGLLKKGIRLNQPDICSVDFYNIMLACWLPFPDSRPKFYDLTASMKDCLLCPSKYIATRNAAATEVDMEKAELVHFMAQHQPPPAEHRRVAEVADDSGYAPMADAAPERQRAGANSYVNEPQLRSRPATNGCPTSAEAAGTGDYLVPEARPATAAYDEPDAGYLVPQQPQPVDIDDDYLAPTKS</sequence>